<feature type="region of interest" description="Disordered" evidence="1">
    <location>
        <begin position="22"/>
        <end position="68"/>
    </location>
</feature>
<reference evidence="2" key="1">
    <citation type="submission" date="2020-05" db="EMBL/GenBank/DDBJ databases">
        <title>Phylogenomic resolution of chytrid fungi.</title>
        <authorList>
            <person name="Stajich J.E."/>
            <person name="Amses K."/>
            <person name="Simmons R."/>
            <person name="Seto K."/>
            <person name="Myers J."/>
            <person name="Bonds A."/>
            <person name="Quandt C.A."/>
            <person name="Barry K."/>
            <person name="Liu P."/>
            <person name="Grigoriev I."/>
            <person name="Longcore J.E."/>
            <person name="James T.Y."/>
        </authorList>
    </citation>
    <scope>NUCLEOTIDE SEQUENCE</scope>
    <source>
        <strain evidence="2">JEL0513</strain>
    </source>
</reference>
<evidence type="ECO:0000256" key="1">
    <source>
        <dbReference type="SAM" id="MobiDB-lite"/>
    </source>
</evidence>
<keyword evidence="3" id="KW-1185">Reference proteome</keyword>
<sequence length="68" mass="7567">MTDDPSHRPPFAFFDFEQNTDNQYSEDSSFADSSDTPRLPATNPCFTKNHSTPKLNSGLLITEDTDPG</sequence>
<evidence type="ECO:0000313" key="2">
    <source>
        <dbReference type="EMBL" id="KAJ3085351.1"/>
    </source>
</evidence>
<organism evidence="2 3">
    <name type="scientific">Physocladia obscura</name>
    <dbReference type="NCBI Taxonomy" id="109957"/>
    <lineage>
        <taxon>Eukaryota</taxon>
        <taxon>Fungi</taxon>
        <taxon>Fungi incertae sedis</taxon>
        <taxon>Chytridiomycota</taxon>
        <taxon>Chytridiomycota incertae sedis</taxon>
        <taxon>Chytridiomycetes</taxon>
        <taxon>Chytridiales</taxon>
        <taxon>Chytriomycetaceae</taxon>
        <taxon>Physocladia</taxon>
    </lineage>
</organism>
<protein>
    <submittedName>
        <fullName evidence="2">Uncharacterized protein</fullName>
    </submittedName>
</protein>
<feature type="compositionally biased region" description="Polar residues" evidence="1">
    <location>
        <begin position="44"/>
        <end position="55"/>
    </location>
</feature>
<evidence type="ECO:0000313" key="3">
    <source>
        <dbReference type="Proteomes" id="UP001211907"/>
    </source>
</evidence>
<gene>
    <name evidence="2" type="ORF">HK100_009082</name>
</gene>
<accession>A0AAD5X654</accession>
<feature type="non-terminal residue" evidence="2">
    <location>
        <position position="68"/>
    </location>
</feature>
<name>A0AAD5X654_9FUNG</name>
<feature type="compositionally biased region" description="Polar residues" evidence="1">
    <location>
        <begin position="22"/>
        <end position="36"/>
    </location>
</feature>
<comment type="caution">
    <text evidence="2">The sequence shown here is derived from an EMBL/GenBank/DDBJ whole genome shotgun (WGS) entry which is preliminary data.</text>
</comment>
<dbReference type="Proteomes" id="UP001211907">
    <property type="component" value="Unassembled WGS sequence"/>
</dbReference>
<dbReference type="EMBL" id="JADGJH010004560">
    <property type="protein sequence ID" value="KAJ3085351.1"/>
    <property type="molecule type" value="Genomic_DNA"/>
</dbReference>
<dbReference type="AlphaFoldDB" id="A0AAD5X654"/>
<proteinExistence type="predicted"/>